<dbReference type="PROSITE" id="PS51745">
    <property type="entry name" value="PB1"/>
    <property type="match status" value="1"/>
</dbReference>
<reference evidence="13" key="2">
    <citation type="submission" date="2023-06" db="EMBL/GenBank/DDBJ databases">
        <authorList>
            <person name="Ma L."/>
            <person name="Liu K.-W."/>
            <person name="Li Z."/>
            <person name="Hsiao Y.-Y."/>
            <person name="Qi Y."/>
            <person name="Fu T."/>
            <person name="Tang G."/>
            <person name="Zhang D."/>
            <person name="Sun W.-H."/>
            <person name="Liu D.-K."/>
            <person name="Li Y."/>
            <person name="Chen G.-Z."/>
            <person name="Liu X.-D."/>
            <person name="Liao X.-Y."/>
            <person name="Jiang Y.-T."/>
            <person name="Yu X."/>
            <person name="Hao Y."/>
            <person name="Huang J."/>
            <person name="Zhao X.-W."/>
            <person name="Ke S."/>
            <person name="Chen Y.-Y."/>
            <person name="Wu W.-L."/>
            <person name="Hsu J.-L."/>
            <person name="Lin Y.-F."/>
            <person name="Huang M.-D."/>
            <person name="Li C.-Y."/>
            <person name="Huang L."/>
            <person name="Wang Z.-W."/>
            <person name="Zhao X."/>
            <person name="Zhong W.-Y."/>
            <person name="Peng D.-H."/>
            <person name="Ahmad S."/>
            <person name="Lan S."/>
            <person name="Zhang J.-S."/>
            <person name="Tsai W.-C."/>
            <person name="Van De Peer Y."/>
            <person name="Liu Z.-J."/>
        </authorList>
    </citation>
    <scope>NUCLEOTIDE SEQUENCE</scope>
    <source>
        <strain evidence="13">SCP</strain>
        <tissue evidence="13">Leaves</tissue>
    </source>
</reference>
<evidence type="ECO:0000256" key="6">
    <source>
        <dbReference type="ARBA" id="ARBA00023015"/>
    </source>
</evidence>
<evidence type="ECO:0000256" key="10">
    <source>
        <dbReference type="RuleBase" id="RU004549"/>
    </source>
</evidence>
<comment type="subcellular location">
    <subcellularLocation>
        <location evidence="2 10">Nucleus</location>
    </subcellularLocation>
</comment>
<dbReference type="PANTHER" id="PTHR31734:SF28">
    <property type="entry name" value="AUXIN-RESPONSIVE PROTEIN IAA13"/>
    <property type="match status" value="1"/>
</dbReference>
<dbReference type="Gene3D" id="3.10.20.90">
    <property type="entry name" value="Phosphatidylinositol 3-kinase Catalytic Subunit, Chain A, domain 1"/>
    <property type="match status" value="1"/>
</dbReference>
<dbReference type="PANTHER" id="PTHR31734">
    <property type="entry name" value="AUXIN-RESPONSIVE PROTEIN IAA17"/>
    <property type="match status" value="1"/>
</dbReference>
<dbReference type="SUPFAM" id="SSF54277">
    <property type="entry name" value="CAD &amp; PB1 domains"/>
    <property type="match status" value="1"/>
</dbReference>
<name>A0AAV9ASP4_ACOGR</name>
<dbReference type="EMBL" id="JAUJYN010000007">
    <property type="protein sequence ID" value="KAK1267173.1"/>
    <property type="molecule type" value="Genomic_DNA"/>
</dbReference>
<evidence type="ECO:0000256" key="1">
    <source>
        <dbReference type="ARBA" id="ARBA00002159"/>
    </source>
</evidence>
<keyword evidence="7 10" id="KW-0804">Transcription</keyword>
<comment type="function">
    <text evidence="1 10">Aux/IAA proteins are short-lived transcriptional factors that function as repressors of early auxin response genes at low auxin concentrations.</text>
</comment>
<evidence type="ECO:0000256" key="9">
    <source>
        <dbReference type="ARBA" id="ARBA00023294"/>
    </source>
</evidence>
<comment type="caution">
    <text evidence="13">The sequence shown here is derived from an EMBL/GenBank/DDBJ whole genome shotgun (WGS) entry which is preliminary data.</text>
</comment>
<comment type="similarity">
    <text evidence="3 10">Belongs to the Aux/IAA family.</text>
</comment>
<dbReference type="InterPro" id="IPR033389">
    <property type="entry name" value="AUX/IAA_dom"/>
</dbReference>
<dbReference type="GO" id="GO:0005634">
    <property type="term" value="C:nucleus"/>
    <property type="evidence" value="ECO:0007669"/>
    <property type="project" value="UniProtKB-SubCell"/>
</dbReference>
<evidence type="ECO:0000256" key="5">
    <source>
        <dbReference type="ARBA" id="ARBA00022491"/>
    </source>
</evidence>
<evidence type="ECO:0000256" key="4">
    <source>
        <dbReference type="ARBA" id="ARBA00011726"/>
    </source>
</evidence>
<gene>
    <name evidence="13" type="ORF">QJS04_geneDACA000187</name>
</gene>
<sequence>MNSLVNQSKDTMDSSNNGGNNDNRNIKGNNSTSFGIYKNNNKERGGCGPSMFVKVNMDGIPIGRKIDLNAHLCYQTLARALEEMFSISYFSLRCSQSGSEKEGIKAPSKLLGGLSEFVLTYEDRDGDWMLVGDVPWGMFLSTVKRLRIMRTSEANGLSPRFQSNADGQRCKPV</sequence>
<evidence type="ECO:0000313" key="14">
    <source>
        <dbReference type="Proteomes" id="UP001179952"/>
    </source>
</evidence>
<keyword evidence="5 10" id="KW-0678">Repressor</keyword>
<evidence type="ECO:0000256" key="3">
    <source>
        <dbReference type="ARBA" id="ARBA00006728"/>
    </source>
</evidence>
<dbReference type="FunFam" id="3.10.20.90:FF:000078">
    <property type="entry name" value="Auxin-responsive protein"/>
    <property type="match status" value="1"/>
</dbReference>
<feature type="compositionally biased region" description="Low complexity" evidence="11">
    <location>
        <begin position="14"/>
        <end position="31"/>
    </location>
</feature>
<evidence type="ECO:0000256" key="7">
    <source>
        <dbReference type="ARBA" id="ARBA00023163"/>
    </source>
</evidence>
<keyword evidence="8 10" id="KW-0539">Nucleus</keyword>
<dbReference type="Pfam" id="PF02309">
    <property type="entry name" value="AUX_IAA"/>
    <property type="match status" value="1"/>
</dbReference>
<evidence type="ECO:0000313" key="13">
    <source>
        <dbReference type="EMBL" id="KAK1267173.1"/>
    </source>
</evidence>
<protein>
    <recommendedName>
        <fullName evidence="10">Auxin-responsive protein</fullName>
    </recommendedName>
</protein>
<keyword evidence="14" id="KW-1185">Reference proteome</keyword>
<dbReference type="InterPro" id="IPR053793">
    <property type="entry name" value="PB1-like"/>
</dbReference>
<keyword evidence="9 10" id="KW-0927">Auxin signaling pathway</keyword>
<accession>A0AAV9ASP4</accession>
<proteinExistence type="inferred from homology"/>
<evidence type="ECO:0000259" key="12">
    <source>
        <dbReference type="PROSITE" id="PS51745"/>
    </source>
</evidence>
<feature type="domain" description="PB1" evidence="12">
    <location>
        <begin position="50"/>
        <end position="153"/>
    </location>
</feature>
<dbReference type="AlphaFoldDB" id="A0AAV9ASP4"/>
<evidence type="ECO:0000256" key="8">
    <source>
        <dbReference type="ARBA" id="ARBA00023242"/>
    </source>
</evidence>
<organism evidence="13 14">
    <name type="scientific">Acorus gramineus</name>
    <name type="common">Dwarf sweet flag</name>
    <dbReference type="NCBI Taxonomy" id="55184"/>
    <lineage>
        <taxon>Eukaryota</taxon>
        <taxon>Viridiplantae</taxon>
        <taxon>Streptophyta</taxon>
        <taxon>Embryophyta</taxon>
        <taxon>Tracheophyta</taxon>
        <taxon>Spermatophyta</taxon>
        <taxon>Magnoliopsida</taxon>
        <taxon>Liliopsida</taxon>
        <taxon>Acoraceae</taxon>
        <taxon>Acorus</taxon>
    </lineage>
</organism>
<dbReference type="GO" id="GO:0009734">
    <property type="term" value="P:auxin-activated signaling pathway"/>
    <property type="evidence" value="ECO:0007669"/>
    <property type="project" value="UniProtKB-UniRule"/>
</dbReference>
<reference evidence="13" key="1">
    <citation type="journal article" date="2023" name="Nat. Commun.">
        <title>Diploid and tetraploid genomes of Acorus and the evolution of monocots.</title>
        <authorList>
            <person name="Ma L."/>
            <person name="Liu K.W."/>
            <person name="Li Z."/>
            <person name="Hsiao Y.Y."/>
            <person name="Qi Y."/>
            <person name="Fu T."/>
            <person name="Tang G.D."/>
            <person name="Zhang D."/>
            <person name="Sun W.H."/>
            <person name="Liu D.K."/>
            <person name="Li Y."/>
            <person name="Chen G.Z."/>
            <person name="Liu X.D."/>
            <person name="Liao X.Y."/>
            <person name="Jiang Y.T."/>
            <person name="Yu X."/>
            <person name="Hao Y."/>
            <person name="Huang J."/>
            <person name="Zhao X.W."/>
            <person name="Ke S."/>
            <person name="Chen Y.Y."/>
            <person name="Wu W.L."/>
            <person name="Hsu J.L."/>
            <person name="Lin Y.F."/>
            <person name="Huang M.D."/>
            <person name="Li C.Y."/>
            <person name="Huang L."/>
            <person name="Wang Z.W."/>
            <person name="Zhao X."/>
            <person name="Zhong W.Y."/>
            <person name="Peng D.H."/>
            <person name="Ahmad S."/>
            <person name="Lan S."/>
            <person name="Zhang J.S."/>
            <person name="Tsai W.C."/>
            <person name="Van de Peer Y."/>
            <person name="Liu Z.J."/>
        </authorList>
    </citation>
    <scope>NUCLEOTIDE SEQUENCE</scope>
    <source>
        <strain evidence="13">SCP</strain>
    </source>
</reference>
<feature type="region of interest" description="Disordered" evidence="11">
    <location>
        <begin position="1"/>
        <end position="35"/>
    </location>
</feature>
<dbReference type="Proteomes" id="UP001179952">
    <property type="component" value="Unassembled WGS sequence"/>
</dbReference>
<evidence type="ECO:0000256" key="2">
    <source>
        <dbReference type="ARBA" id="ARBA00004123"/>
    </source>
</evidence>
<dbReference type="GO" id="GO:0006355">
    <property type="term" value="P:regulation of DNA-templated transcription"/>
    <property type="evidence" value="ECO:0007669"/>
    <property type="project" value="InterPro"/>
</dbReference>
<dbReference type="InterPro" id="IPR003311">
    <property type="entry name" value="AUX_IAA"/>
</dbReference>
<keyword evidence="6 10" id="KW-0805">Transcription regulation</keyword>
<evidence type="ECO:0000256" key="11">
    <source>
        <dbReference type="SAM" id="MobiDB-lite"/>
    </source>
</evidence>
<comment type="subunit">
    <text evidence="4 10">Homodimers and heterodimers.</text>
</comment>